<evidence type="ECO:0008006" key="3">
    <source>
        <dbReference type="Google" id="ProtNLM"/>
    </source>
</evidence>
<dbReference type="AlphaFoldDB" id="A7S1L9"/>
<dbReference type="Proteomes" id="UP000001593">
    <property type="component" value="Unassembled WGS sequence"/>
</dbReference>
<gene>
    <name evidence="1" type="ORF">NEMVEDRAFT_v1g100982</name>
</gene>
<dbReference type="STRING" id="45351.A7S1L9"/>
<dbReference type="GO" id="GO:0003735">
    <property type="term" value="F:structural constituent of ribosome"/>
    <property type="evidence" value="ECO:0000318"/>
    <property type="project" value="GO_Central"/>
</dbReference>
<protein>
    <recommendedName>
        <fullName evidence="3">28S ribosomal protein S22, mitochondrial</fullName>
    </recommendedName>
</protein>
<name>A7S1L9_NEMVE</name>
<dbReference type="PhylomeDB" id="A7S1L9"/>
<dbReference type="InParanoid" id="A7S1L9"/>
<feature type="non-terminal residue" evidence="1">
    <location>
        <position position="1"/>
    </location>
</feature>
<dbReference type="InterPro" id="IPR019374">
    <property type="entry name" value="Ribosomal_mS22"/>
</dbReference>
<evidence type="ECO:0000313" key="2">
    <source>
        <dbReference type="Proteomes" id="UP000001593"/>
    </source>
</evidence>
<dbReference type="EMBL" id="DS469565">
    <property type="protein sequence ID" value="EDO42349.1"/>
    <property type="molecule type" value="Genomic_DNA"/>
</dbReference>
<dbReference type="PANTHER" id="PTHR13071">
    <property type="entry name" value="MITOCHONDRIAL 28S RIBOSOMAL PROTEIN S22"/>
    <property type="match status" value="1"/>
</dbReference>
<evidence type="ECO:0000313" key="1">
    <source>
        <dbReference type="EMBL" id="EDO42349.1"/>
    </source>
</evidence>
<dbReference type="Pfam" id="PF10245">
    <property type="entry name" value="MRP-S22"/>
    <property type="match status" value="1"/>
</dbReference>
<dbReference type="GO" id="GO:0005763">
    <property type="term" value="C:mitochondrial small ribosomal subunit"/>
    <property type="evidence" value="ECO:0000318"/>
    <property type="project" value="GO_Central"/>
</dbReference>
<proteinExistence type="predicted"/>
<organism evidence="1 2">
    <name type="scientific">Nematostella vectensis</name>
    <name type="common">Starlet sea anemone</name>
    <dbReference type="NCBI Taxonomy" id="45351"/>
    <lineage>
        <taxon>Eukaryota</taxon>
        <taxon>Metazoa</taxon>
        <taxon>Cnidaria</taxon>
        <taxon>Anthozoa</taxon>
        <taxon>Hexacorallia</taxon>
        <taxon>Actiniaria</taxon>
        <taxon>Edwardsiidae</taxon>
        <taxon>Nematostella</taxon>
    </lineage>
</organism>
<accession>A7S1L9</accession>
<dbReference type="eggNOG" id="KOG3890">
    <property type="taxonomic scope" value="Eukaryota"/>
</dbReference>
<keyword evidence="2" id="KW-1185">Reference proteome</keyword>
<dbReference type="PANTHER" id="PTHR13071:SF4">
    <property type="entry name" value="SMALL RIBOSOMAL SUBUNIT PROTEIN MS22"/>
    <property type="match status" value="1"/>
</dbReference>
<sequence length="234" mass="27140">FNDESVNTILRRLTGCDVEKIFSNRKQALEVHAYQLMTDEELLAAEEDAESRARSMLEMPPVMEEREEINEVIGTDERLAGYDSANLIFTDISMSATDRTRNIVVREPDGRLRKANWSERDRMNFIYFPKEGRKWKMPEMLTESGLQVHQHVYDDINANSKFELLRSTRHFGGLLYYLTRLRKLDNLLDELTDSGRFQDAIDVVSLHHILHPHLETAVQAQEAKLSDMDLLLVS</sequence>
<dbReference type="HOGENOM" id="CLU_053702_1_0_1"/>
<reference evidence="1 2" key="1">
    <citation type="journal article" date="2007" name="Science">
        <title>Sea anemone genome reveals ancestral eumetazoan gene repertoire and genomic organization.</title>
        <authorList>
            <person name="Putnam N.H."/>
            <person name="Srivastava M."/>
            <person name="Hellsten U."/>
            <person name="Dirks B."/>
            <person name="Chapman J."/>
            <person name="Salamov A."/>
            <person name="Terry A."/>
            <person name="Shapiro H."/>
            <person name="Lindquist E."/>
            <person name="Kapitonov V.V."/>
            <person name="Jurka J."/>
            <person name="Genikhovich G."/>
            <person name="Grigoriev I.V."/>
            <person name="Lucas S.M."/>
            <person name="Steele R.E."/>
            <person name="Finnerty J.R."/>
            <person name="Technau U."/>
            <person name="Martindale M.Q."/>
            <person name="Rokhsar D.S."/>
        </authorList>
    </citation>
    <scope>NUCLEOTIDE SEQUENCE [LARGE SCALE GENOMIC DNA]</scope>
    <source>
        <strain evidence="2">CH2 X CH6</strain>
    </source>
</reference>
<dbReference type="OMA" id="ARWHERE"/>